<dbReference type="EMBL" id="OGUS01000124">
    <property type="protein sequence ID" value="SPC15087.1"/>
    <property type="molecule type" value="Genomic_DNA"/>
</dbReference>
<dbReference type="AlphaFoldDB" id="A0A375G8M2"/>
<sequence>MAGCGSPCVTARWSRLATFFAHSGKPLLYGGPDETAARLTGIGCDTGLPPSSSGPPPSPHIVRQAFIQRSEVLCRETRYPQRHG</sequence>
<proteinExistence type="predicted"/>
<name>A0A375G8M2_9BURK</name>
<comment type="caution">
    <text evidence="1">The sequence shown here is derived from an EMBL/GenBank/DDBJ whole genome shotgun (WGS) entry which is preliminary data.</text>
</comment>
<reference evidence="1" key="1">
    <citation type="submission" date="2018-01" db="EMBL/GenBank/DDBJ databases">
        <authorList>
            <person name="Clerissi C."/>
        </authorList>
    </citation>
    <scope>NUCLEOTIDE SEQUENCE</scope>
    <source>
        <strain evidence="1">Cupriavidus oxalaticus LMG 2235</strain>
    </source>
</reference>
<gene>
    <name evidence="1" type="ORF">CO2235_230295</name>
</gene>
<organism evidence="1">
    <name type="scientific">Cupriavidus oxalaticus</name>
    <dbReference type="NCBI Taxonomy" id="96344"/>
    <lineage>
        <taxon>Bacteria</taxon>
        <taxon>Pseudomonadati</taxon>
        <taxon>Pseudomonadota</taxon>
        <taxon>Betaproteobacteria</taxon>
        <taxon>Burkholderiales</taxon>
        <taxon>Burkholderiaceae</taxon>
        <taxon>Cupriavidus</taxon>
    </lineage>
</organism>
<dbReference type="Proteomes" id="UP000256862">
    <property type="component" value="Chromosome CO2235"/>
</dbReference>
<evidence type="ECO:0000313" key="1">
    <source>
        <dbReference type="EMBL" id="SPC15087.1"/>
    </source>
</evidence>
<protein>
    <submittedName>
        <fullName evidence="1">Uncharacterized protein</fullName>
    </submittedName>
</protein>
<accession>A0A375G8M2</accession>